<proteinExistence type="predicted"/>
<organism evidence="3 4">
    <name type="scientific">Parachaetomium inaequale</name>
    <dbReference type="NCBI Taxonomy" id="2588326"/>
    <lineage>
        <taxon>Eukaryota</taxon>
        <taxon>Fungi</taxon>
        <taxon>Dikarya</taxon>
        <taxon>Ascomycota</taxon>
        <taxon>Pezizomycotina</taxon>
        <taxon>Sordariomycetes</taxon>
        <taxon>Sordariomycetidae</taxon>
        <taxon>Sordariales</taxon>
        <taxon>Chaetomiaceae</taxon>
        <taxon>Parachaetomium</taxon>
    </lineage>
</organism>
<keyword evidence="2" id="KW-0472">Membrane</keyword>
<feature type="region of interest" description="Disordered" evidence="1">
    <location>
        <begin position="284"/>
        <end position="304"/>
    </location>
</feature>
<evidence type="ECO:0000313" key="3">
    <source>
        <dbReference type="EMBL" id="KAK4044147.1"/>
    </source>
</evidence>
<feature type="transmembrane region" description="Helical" evidence="2">
    <location>
        <begin position="78"/>
        <end position="97"/>
    </location>
</feature>
<feature type="compositionally biased region" description="Low complexity" evidence="1">
    <location>
        <begin position="284"/>
        <end position="294"/>
    </location>
</feature>
<dbReference type="Proteomes" id="UP001303115">
    <property type="component" value="Unassembled WGS sequence"/>
</dbReference>
<feature type="compositionally biased region" description="Polar residues" evidence="1">
    <location>
        <begin position="295"/>
        <end position="304"/>
    </location>
</feature>
<comment type="caution">
    <text evidence="3">The sequence shown here is derived from an EMBL/GenBank/DDBJ whole genome shotgun (WGS) entry which is preliminary data.</text>
</comment>
<accession>A0AAN6PNN2</accession>
<evidence type="ECO:0000256" key="2">
    <source>
        <dbReference type="SAM" id="Phobius"/>
    </source>
</evidence>
<evidence type="ECO:0000313" key="4">
    <source>
        <dbReference type="Proteomes" id="UP001303115"/>
    </source>
</evidence>
<name>A0AAN6PNN2_9PEZI</name>
<keyword evidence="2" id="KW-1133">Transmembrane helix</keyword>
<keyword evidence="4" id="KW-1185">Reference proteome</keyword>
<protein>
    <submittedName>
        <fullName evidence="3">Uncharacterized protein</fullName>
    </submittedName>
</protein>
<keyword evidence="2" id="KW-0812">Transmembrane</keyword>
<feature type="region of interest" description="Disordered" evidence="1">
    <location>
        <begin position="1"/>
        <end position="63"/>
    </location>
</feature>
<sequence>MSPTTPDQPCRRRSSRLRRDAGAEMAPTPAVRSSSRHDGSRLRSSSARPSIGGNPEPQGRSATARVCREVAKWYGDRPVAIFVGALVAAVLCARFLLAVPADALSRLGPEKVVIKAAPFPFADLVTISELYANASDDLFLPERNSNITLALDAPGLVPINMASWLPEIWLDPGYGRNKTRLPAEKAAFVVNYLNTSLTPRMADGLWPLVVHAATDLLVAGLGHDHPGYPSLRAPLVKLLENQTRSVVHTVVEMDGFLAHMIRGWTRDATQGRLMERLQDAASASARARATEATAQNKSGSGPSQLVIGSQVPTFEQLLQHDGGRQQALPRLLDSSIISADAFSQLNVIYDSLSLDWAGKDHDKGLGMDGMWSSDNALCPAGDLLDAVAESRCRGTRYYLFVSSRELNDRDSLAGLWDALCDAESLLSTVQGLAEGVRDRVGAAVEERGGLSTRERFTGYLSRDGIVWRMATLNRALHALYPLRSALGQQRRMLTNLATKLRRGCTLQDELRQHVRALYRDASAWWHIEWHDARETAELTFVTFPAIQETITQLGAAMDRIAARDEPLKNMRERGIAAGVIKKAVLPGWLERLGLDSLPLEDKRVDWDLDNPRDDRLEKLERDWQK</sequence>
<evidence type="ECO:0000256" key="1">
    <source>
        <dbReference type="SAM" id="MobiDB-lite"/>
    </source>
</evidence>
<gene>
    <name evidence="3" type="ORF">C8A01DRAFT_31749</name>
</gene>
<reference evidence="4" key="1">
    <citation type="journal article" date="2023" name="Mol. Phylogenet. Evol.">
        <title>Genome-scale phylogeny and comparative genomics of the fungal order Sordariales.</title>
        <authorList>
            <person name="Hensen N."/>
            <person name="Bonometti L."/>
            <person name="Westerberg I."/>
            <person name="Brannstrom I.O."/>
            <person name="Guillou S."/>
            <person name="Cros-Aarteil S."/>
            <person name="Calhoun S."/>
            <person name="Haridas S."/>
            <person name="Kuo A."/>
            <person name="Mondo S."/>
            <person name="Pangilinan J."/>
            <person name="Riley R."/>
            <person name="LaButti K."/>
            <person name="Andreopoulos B."/>
            <person name="Lipzen A."/>
            <person name="Chen C."/>
            <person name="Yan M."/>
            <person name="Daum C."/>
            <person name="Ng V."/>
            <person name="Clum A."/>
            <person name="Steindorff A."/>
            <person name="Ohm R.A."/>
            <person name="Martin F."/>
            <person name="Silar P."/>
            <person name="Natvig D.O."/>
            <person name="Lalanne C."/>
            <person name="Gautier V."/>
            <person name="Ament-Velasquez S.L."/>
            <person name="Kruys A."/>
            <person name="Hutchinson M.I."/>
            <person name="Powell A.J."/>
            <person name="Barry K."/>
            <person name="Miller A.N."/>
            <person name="Grigoriev I.V."/>
            <person name="Debuchy R."/>
            <person name="Gladieux P."/>
            <person name="Hiltunen Thoren M."/>
            <person name="Johannesson H."/>
        </authorList>
    </citation>
    <scope>NUCLEOTIDE SEQUENCE [LARGE SCALE GENOMIC DNA]</scope>
    <source>
        <strain evidence="4">CBS 284.82</strain>
    </source>
</reference>
<dbReference type="EMBL" id="MU854321">
    <property type="protein sequence ID" value="KAK4044147.1"/>
    <property type="molecule type" value="Genomic_DNA"/>
</dbReference>
<dbReference type="AlphaFoldDB" id="A0AAN6PNN2"/>